<evidence type="ECO:0000313" key="2">
    <source>
        <dbReference type="EMBL" id="TXL71855.1"/>
    </source>
</evidence>
<dbReference type="Proteomes" id="UP000321638">
    <property type="component" value="Unassembled WGS sequence"/>
</dbReference>
<dbReference type="AlphaFoldDB" id="A0A5C8PEE2"/>
<feature type="coiled-coil region" evidence="1">
    <location>
        <begin position="4"/>
        <end position="67"/>
    </location>
</feature>
<dbReference type="RefSeq" id="WP_147850263.1">
    <property type="nucleotide sequence ID" value="NZ_VDUZ01000038.1"/>
</dbReference>
<organism evidence="2 3">
    <name type="scientific">Vineibacter terrae</name>
    <dbReference type="NCBI Taxonomy" id="2586908"/>
    <lineage>
        <taxon>Bacteria</taxon>
        <taxon>Pseudomonadati</taxon>
        <taxon>Pseudomonadota</taxon>
        <taxon>Alphaproteobacteria</taxon>
        <taxon>Hyphomicrobiales</taxon>
        <taxon>Vineibacter</taxon>
    </lineage>
</organism>
<dbReference type="OrthoDB" id="9872637at2"/>
<keyword evidence="1" id="KW-0175">Coiled coil</keyword>
<comment type="caution">
    <text evidence="2">The sequence shown here is derived from an EMBL/GenBank/DDBJ whole genome shotgun (WGS) entry which is preliminary data.</text>
</comment>
<sequence length="68" mass="7895">MDEMKSLKDQMKSVQAACRTARTTDNGRHWEVLTGLISVINSLMDMHQRQEDRIHRLEAALREQQAQS</sequence>
<dbReference type="EMBL" id="VDUZ01000038">
    <property type="protein sequence ID" value="TXL71855.1"/>
    <property type="molecule type" value="Genomic_DNA"/>
</dbReference>
<name>A0A5C8PEE2_9HYPH</name>
<accession>A0A5C8PEE2</accession>
<keyword evidence="3" id="KW-1185">Reference proteome</keyword>
<gene>
    <name evidence="2" type="ORF">FHP25_27825</name>
</gene>
<evidence type="ECO:0000256" key="1">
    <source>
        <dbReference type="SAM" id="Coils"/>
    </source>
</evidence>
<reference evidence="2 3" key="1">
    <citation type="submission" date="2019-06" db="EMBL/GenBank/DDBJ databases">
        <title>New taxonomy in bacterial strain CC-CFT640, isolated from vineyard.</title>
        <authorList>
            <person name="Lin S.-Y."/>
            <person name="Tsai C.-F."/>
            <person name="Young C.-C."/>
        </authorList>
    </citation>
    <scope>NUCLEOTIDE SEQUENCE [LARGE SCALE GENOMIC DNA]</scope>
    <source>
        <strain evidence="2 3">CC-CFT640</strain>
    </source>
</reference>
<protein>
    <submittedName>
        <fullName evidence="2">Uncharacterized protein</fullName>
    </submittedName>
</protein>
<evidence type="ECO:0000313" key="3">
    <source>
        <dbReference type="Proteomes" id="UP000321638"/>
    </source>
</evidence>
<proteinExistence type="predicted"/>